<dbReference type="Proteomes" id="UP000736787">
    <property type="component" value="Unassembled WGS sequence"/>
</dbReference>
<comment type="caution">
    <text evidence="2">The sequence shown here is derived from an EMBL/GenBank/DDBJ whole genome shotgun (WGS) entry which is preliminary data.</text>
</comment>
<organism evidence="2 4">
    <name type="scientific">Phytophthora cactorum</name>
    <dbReference type="NCBI Taxonomy" id="29920"/>
    <lineage>
        <taxon>Eukaryota</taxon>
        <taxon>Sar</taxon>
        <taxon>Stramenopiles</taxon>
        <taxon>Oomycota</taxon>
        <taxon>Peronosporomycetes</taxon>
        <taxon>Peronosporales</taxon>
        <taxon>Peronosporaceae</taxon>
        <taxon>Phytophthora</taxon>
    </lineage>
</organism>
<feature type="compositionally biased region" description="Polar residues" evidence="1">
    <location>
        <begin position="24"/>
        <end position="35"/>
    </location>
</feature>
<name>A0A8T0Z866_9STRA</name>
<evidence type="ECO:0000313" key="2">
    <source>
        <dbReference type="EMBL" id="KAG2858366.1"/>
    </source>
</evidence>
<feature type="region of interest" description="Disordered" evidence="1">
    <location>
        <begin position="1"/>
        <end position="35"/>
    </location>
</feature>
<sequence length="77" mass="8709">MDNNCIARTDPTARHNEPRACSQAHRSLTPTRTSRSQLAAKSAILYRRCWRGLREEWEAACRVGTRLSRVLAVSLQG</sequence>
<proteinExistence type="predicted"/>
<reference evidence="2" key="1">
    <citation type="submission" date="2018-10" db="EMBL/GenBank/DDBJ databases">
        <title>Effector identification in a new, highly contiguous assembly of the strawberry crown rot pathogen Phytophthora cactorum.</title>
        <authorList>
            <person name="Armitage A.D."/>
            <person name="Nellist C.F."/>
            <person name="Bates H."/>
            <person name="Vickerstaff R.J."/>
            <person name="Harrison R.J."/>
        </authorList>
    </citation>
    <scope>NUCLEOTIDE SEQUENCE</scope>
    <source>
        <strain evidence="2">15-7</strain>
        <strain evidence="3">4040</strain>
    </source>
</reference>
<evidence type="ECO:0000313" key="4">
    <source>
        <dbReference type="Proteomes" id="UP000735874"/>
    </source>
</evidence>
<gene>
    <name evidence="2" type="ORF">PC113_g9884</name>
    <name evidence="3" type="ORF">PC117_g24539</name>
</gene>
<dbReference type="EMBL" id="RCMK01001670">
    <property type="protein sequence ID" value="KAG2890119.1"/>
    <property type="molecule type" value="Genomic_DNA"/>
</dbReference>
<protein>
    <submittedName>
        <fullName evidence="2">Uncharacterized protein</fullName>
    </submittedName>
</protein>
<dbReference type="Proteomes" id="UP000735874">
    <property type="component" value="Unassembled WGS sequence"/>
</dbReference>
<dbReference type="AlphaFoldDB" id="A0A8T0Z866"/>
<dbReference type="EMBL" id="RCMG01000255">
    <property type="protein sequence ID" value="KAG2858366.1"/>
    <property type="molecule type" value="Genomic_DNA"/>
</dbReference>
<accession>A0A8T0Z866</accession>
<evidence type="ECO:0000313" key="3">
    <source>
        <dbReference type="EMBL" id="KAG2890119.1"/>
    </source>
</evidence>
<evidence type="ECO:0000256" key="1">
    <source>
        <dbReference type="SAM" id="MobiDB-lite"/>
    </source>
</evidence>